<evidence type="ECO:0000256" key="1">
    <source>
        <dbReference type="SAM" id="MobiDB-lite"/>
    </source>
</evidence>
<proteinExistence type="predicted"/>
<gene>
    <name evidence="2" type="ORF">OHC33_011011</name>
</gene>
<reference evidence="2 3" key="1">
    <citation type="submission" date="2022-12" db="EMBL/GenBank/DDBJ databases">
        <title>Genomic features and morphological characterization of a novel Knufia sp. strain isolated from spacecraft assembly facility.</title>
        <authorList>
            <person name="Teixeira M."/>
            <person name="Chander A.M."/>
            <person name="Stajich J.E."/>
            <person name="Venkateswaran K."/>
        </authorList>
    </citation>
    <scope>NUCLEOTIDE SEQUENCE [LARGE SCALE GENOMIC DNA]</scope>
    <source>
        <strain evidence="2 3">FJI-L2-BK-P2</strain>
    </source>
</reference>
<feature type="compositionally biased region" description="Polar residues" evidence="1">
    <location>
        <begin position="163"/>
        <end position="191"/>
    </location>
</feature>
<dbReference type="EMBL" id="JAKLMC020000057">
    <property type="protein sequence ID" value="KAK5947970.1"/>
    <property type="molecule type" value="Genomic_DNA"/>
</dbReference>
<sequence>MHQRPDIPAEARLFGFHESSRHQFSSCHPINSTDAATIPLSAARISGRILGEEDDDGVIGQFIEVGSEEQGTRRMQDHVSQAQLMSTLLYLYYVFSRLGRRQTESSLAISEPVSEQTLELPQSHDIQGQPTTTQRSKSGCTSSRDLVRLNQGIVENEHPSSLVPVSNQQVRPQHTMNPRNDSSRSSHNAPPQSHGLEGIIGTFMSHPDFRPGQIHGHTTVNADGVNHQGNFTGGQTQAEYRSHIFTSTTVSGTNFQGDMPPELARELAMAQQQQQTPISHGQLYGQQSQTVSRPIAPGSNVHSFAQSGPGHRLG</sequence>
<comment type="caution">
    <text evidence="2">The sequence shown here is derived from an EMBL/GenBank/DDBJ whole genome shotgun (WGS) entry which is preliminary data.</text>
</comment>
<feature type="region of interest" description="Disordered" evidence="1">
    <location>
        <begin position="155"/>
        <end position="197"/>
    </location>
</feature>
<keyword evidence="3" id="KW-1185">Reference proteome</keyword>
<protein>
    <submittedName>
        <fullName evidence="2">Uncharacterized protein</fullName>
    </submittedName>
</protein>
<feature type="compositionally biased region" description="Polar residues" evidence="1">
    <location>
        <begin position="271"/>
        <end position="292"/>
    </location>
</feature>
<name>A0AAN8EET2_9EURO</name>
<organism evidence="2 3">
    <name type="scientific">Knufia fluminis</name>
    <dbReference type="NCBI Taxonomy" id="191047"/>
    <lineage>
        <taxon>Eukaryota</taxon>
        <taxon>Fungi</taxon>
        <taxon>Dikarya</taxon>
        <taxon>Ascomycota</taxon>
        <taxon>Pezizomycotina</taxon>
        <taxon>Eurotiomycetes</taxon>
        <taxon>Chaetothyriomycetidae</taxon>
        <taxon>Chaetothyriales</taxon>
        <taxon>Trichomeriaceae</taxon>
        <taxon>Knufia</taxon>
    </lineage>
</organism>
<evidence type="ECO:0000313" key="3">
    <source>
        <dbReference type="Proteomes" id="UP001316803"/>
    </source>
</evidence>
<accession>A0AAN8EET2</accession>
<feature type="region of interest" description="Disordered" evidence="1">
    <location>
        <begin position="271"/>
        <end position="314"/>
    </location>
</feature>
<dbReference type="Proteomes" id="UP001316803">
    <property type="component" value="Unassembled WGS sequence"/>
</dbReference>
<evidence type="ECO:0000313" key="2">
    <source>
        <dbReference type="EMBL" id="KAK5947970.1"/>
    </source>
</evidence>
<feature type="region of interest" description="Disordered" evidence="1">
    <location>
        <begin position="114"/>
        <end position="143"/>
    </location>
</feature>
<dbReference type="AlphaFoldDB" id="A0AAN8EET2"/>